<dbReference type="PANTHER" id="PTHR36509:SF2">
    <property type="entry name" value="BLL3101 PROTEIN"/>
    <property type="match status" value="1"/>
</dbReference>
<feature type="domain" description="DUF1214" evidence="1">
    <location>
        <begin position="345"/>
        <end position="457"/>
    </location>
</feature>
<accession>A0ABT1AUI7</accession>
<comment type="caution">
    <text evidence="3">The sequence shown here is derived from an EMBL/GenBank/DDBJ whole genome shotgun (WGS) entry which is preliminary data.</text>
</comment>
<dbReference type="InterPro" id="IPR037050">
    <property type="entry name" value="DUF1254_sf"/>
</dbReference>
<dbReference type="InterPro" id="IPR010679">
    <property type="entry name" value="DUF1254"/>
</dbReference>
<protein>
    <submittedName>
        <fullName evidence="3">DUF1254 domain-containing protein</fullName>
    </submittedName>
</protein>
<dbReference type="Proteomes" id="UP001206312">
    <property type="component" value="Unassembled WGS sequence"/>
</dbReference>
<dbReference type="EMBL" id="JAMXIB010000001">
    <property type="protein sequence ID" value="MCO5723232.1"/>
    <property type="molecule type" value="Genomic_DNA"/>
</dbReference>
<dbReference type="Pfam" id="PF06863">
    <property type="entry name" value="DUF1254"/>
    <property type="match status" value="1"/>
</dbReference>
<dbReference type="PROSITE" id="PS51257">
    <property type="entry name" value="PROKAR_LIPOPROTEIN"/>
    <property type="match status" value="1"/>
</dbReference>
<dbReference type="SUPFAM" id="SSF160935">
    <property type="entry name" value="VPA0735-like"/>
    <property type="match status" value="1"/>
</dbReference>
<keyword evidence="4" id="KW-1185">Reference proteome</keyword>
<gene>
    <name evidence="3" type="ORF">NG653_00085</name>
</gene>
<evidence type="ECO:0000259" key="1">
    <source>
        <dbReference type="Pfam" id="PF06742"/>
    </source>
</evidence>
<proteinExistence type="predicted"/>
<feature type="domain" description="DUF1254" evidence="2">
    <location>
        <begin position="75"/>
        <end position="206"/>
    </location>
</feature>
<reference evidence="3 4" key="1">
    <citation type="submission" date="2022-06" db="EMBL/GenBank/DDBJ databases">
        <authorList>
            <person name="Xuan X."/>
        </authorList>
    </citation>
    <scope>NUCLEOTIDE SEQUENCE [LARGE SCALE GENOMIC DNA]</scope>
    <source>
        <strain evidence="3 4">2V75</strain>
    </source>
</reference>
<organism evidence="3 4">
    <name type="scientific">Robiginitalea marina</name>
    <dbReference type="NCBI Taxonomy" id="2954105"/>
    <lineage>
        <taxon>Bacteria</taxon>
        <taxon>Pseudomonadati</taxon>
        <taxon>Bacteroidota</taxon>
        <taxon>Flavobacteriia</taxon>
        <taxon>Flavobacteriales</taxon>
        <taxon>Flavobacteriaceae</taxon>
        <taxon>Robiginitalea</taxon>
    </lineage>
</organism>
<dbReference type="RefSeq" id="WP_252739614.1">
    <property type="nucleotide sequence ID" value="NZ_JAMXIB010000001.1"/>
</dbReference>
<dbReference type="PANTHER" id="PTHR36509">
    <property type="entry name" value="BLL3101 PROTEIN"/>
    <property type="match status" value="1"/>
</dbReference>
<evidence type="ECO:0000313" key="3">
    <source>
        <dbReference type="EMBL" id="MCO5723232.1"/>
    </source>
</evidence>
<sequence length="473" mass="52967">MKKAFSLLLIVLISFSCTENKGKKETMVSSELPLDSITAIAKEAYIYAYPLMDMYRIEYAYFVNTSDPEYKAPWNQIKNIPKVFTPEDKAVQTPNSDTPYSMAGLDLRSEPMVLTIPKIEKDRYFSVQLVDSYSFNFDYIGSRTTGNNGGVFMVAGPNWQGETPDGITKVFRSETELVLAIYRTQLFDPSDIDKVIAVQNGYKIEPLSSFLGTPAPEAAPVINFIKPLAPVEQKASLEAFNILNFVLQYCPTDPSEKELMARFAKIGIGAGKTIDFTKLSPEVKAAMEEGIKEVWTVDFAAFLKKIEAGEITSGQIFGTREFLKNNYLYRMGAAVLGIFGNSANEAFYPIYTADESGELLDATTNKYTLHFDKGELPPVNAFWSLTMYELPSSLLVANPINRYLLNSPMLPDFKFDKDGGLTFYVQNESPGKDKESNWLPAPKGPFRAVLRLYWPKEAALDGSWKNPPMQLVK</sequence>
<evidence type="ECO:0000313" key="4">
    <source>
        <dbReference type="Proteomes" id="UP001206312"/>
    </source>
</evidence>
<dbReference type="InterPro" id="IPR037049">
    <property type="entry name" value="DUF1214_C_sf"/>
</dbReference>
<name>A0ABT1AUI7_9FLAO</name>
<dbReference type="Gene3D" id="2.60.120.600">
    <property type="entry name" value="Domain of unknown function DUF1214, C-terminal domain"/>
    <property type="match status" value="1"/>
</dbReference>
<dbReference type="Pfam" id="PF06742">
    <property type="entry name" value="DUF1214"/>
    <property type="match status" value="1"/>
</dbReference>
<dbReference type="Gene3D" id="2.60.40.1610">
    <property type="entry name" value="Domain of unknown function DUF1254"/>
    <property type="match status" value="1"/>
</dbReference>
<dbReference type="InterPro" id="IPR010621">
    <property type="entry name" value="DUF1214"/>
</dbReference>
<evidence type="ECO:0000259" key="2">
    <source>
        <dbReference type="Pfam" id="PF06863"/>
    </source>
</evidence>